<reference evidence="4 5" key="1">
    <citation type="submission" date="2019-12" db="EMBL/GenBank/DDBJ databases">
        <title>Genomic-based taxomic classification of the family Erythrobacteraceae.</title>
        <authorList>
            <person name="Xu L."/>
        </authorList>
    </citation>
    <scope>NUCLEOTIDE SEQUENCE [LARGE SCALE GENOMIC DNA]</scope>
    <source>
        <strain evidence="4 5">RC4-10-4</strain>
    </source>
</reference>
<evidence type="ECO:0000256" key="1">
    <source>
        <dbReference type="SAM" id="MobiDB-lite"/>
    </source>
</evidence>
<proteinExistence type="predicted"/>
<gene>
    <name evidence="4" type="ORF">GRI62_03675</name>
</gene>
<dbReference type="EMBL" id="WTYH01000001">
    <property type="protein sequence ID" value="MXO92706.1"/>
    <property type="molecule type" value="Genomic_DNA"/>
</dbReference>
<evidence type="ECO:0000313" key="5">
    <source>
        <dbReference type="Proteomes" id="UP000460626"/>
    </source>
</evidence>
<dbReference type="InterPro" id="IPR007280">
    <property type="entry name" value="Peptidase_C_arc/bac"/>
</dbReference>
<dbReference type="Pfam" id="PF04151">
    <property type="entry name" value="PPC"/>
    <property type="match status" value="1"/>
</dbReference>
<dbReference type="OrthoDB" id="733404at2"/>
<name>A0A845A0P6_9SPHN</name>
<organism evidence="4 5">
    <name type="scientific">Aurantiacibacter arachoides</name>
    <dbReference type="NCBI Taxonomy" id="1850444"/>
    <lineage>
        <taxon>Bacteria</taxon>
        <taxon>Pseudomonadati</taxon>
        <taxon>Pseudomonadota</taxon>
        <taxon>Alphaproteobacteria</taxon>
        <taxon>Sphingomonadales</taxon>
        <taxon>Erythrobacteraceae</taxon>
        <taxon>Aurantiacibacter</taxon>
    </lineage>
</organism>
<protein>
    <recommendedName>
        <fullName evidence="3">Peptidase C-terminal archaeal/bacterial domain-containing protein</fullName>
    </recommendedName>
</protein>
<feature type="signal peptide" evidence="2">
    <location>
        <begin position="1"/>
        <end position="25"/>
    </location>
</feature>
<feature type="chain" id="PRO_5032973016" description="Peptidase C-terminal archaeal/bacterial domain-containing protein" evidence="2">
    <location>
        <begin position="26"/>
        <end position="416"/>
    </location>
</feature>
<evidence type="ECO:0000259" key="3">
    <source>
        <dbReference type="Pfam" id="PF04151"/>
    </source>
</evidence>
<evidence type="ECO:0000256" key="2">
    <source>
        <dbReference type="SAM" id="SignalP"/>
    </source>
</evidence>
<keyword evidence="5" id="KW-1185">Reference proteome</keyword>
<dbReference type="RefSeq" id="WP_131452056.1">
    <property type="nucleotide sequence ID" value="NZ_BMJK01000001.1"/>
</dbReference>
<dbReference type="SUPFAM" id="SSF89260">
    <property type="entry name" value="Collagen-binding domain"/>
    <property type="match status" value="1"/>
</dbReference>
<accession>A0A845A0P6</accession>
<dbReference type="Proteomes" id="UP000460626">
    <property type="component" value="Unassembled WGS sequence"/>
</dbReference>
<comment type="caution">
    <text evidence="4">The sequence shown here is derived from an EMBL/GenBank/DDBJ whole genome shotgun (WGS) entry which is preliminary data.</text>
</comment>
<keyword evidence="2" id="KW-0732">Signal</keyword>
<dbReference type="AlphaFoldDB" id="A0A845A0P6"/>
<feature type="region of interest" description="Disordered" evidence="1">
    <location>
        <begin position="395"/>
        <end position="416"/>
    </location>
</feature>
<dbReference type="Gene3D" id="2.60.120.380">
    <property type="match status" value="1"/>
</dbReference>
<sequence>MRFGFYRAALLIGAASVLVPTGAAAQRDLDQENSDVRVFQGNVDSAAAEFRVSVPANSVMQIDVLTTSELDPIVTVTDAGTGETLAEDDDGGDNLNARVRIPGEARGRNIVIAVDSYDSTWVEDGETYGGTFDLRLSNSTFVPHRTRAVTYGARESGTMNAGEANTYTFRAAAGDRVEIALISAEGGTLDPYLELQDASGQVLVSNDDSNGLNSYINHVFADAGTYTIAAKGYGSSTGDYVLRVRDRRDVPATTGLQTIAIGGNATGEIAPGFMDENYATPNYVDYRLSDAAKAAIRGGNGGVTIRMDAVESSDPDFGGSIDPYVTVGFDTPLGFAQVAEDDDGSGTLNALLPIDLGLIADRADLLDLLRIRVQGLGGGGGGYTLSMTEGMEERQGYDSGMDGEYPSQPPIITTAN</sequence>
<evidence type="ECO:0000313" key="4">
    <source>
        <dbReference type="EMBL" id="MXO92706.1"/>
    </source>
</evidence>
<feature type="domain" description="Peptidase C-terminal archaeal/bacterial" evidence="3">
    <location>
        <begin position="165"/>
        <end position="230"/>
    </location>
</feature>